<dbReference type="EMBL" id="BPLF01000001">
    <property type="protein sequence ID" value="GIX61328.1"/>
    <property type="molecule type" value="Genomic_DNA"/>
</dbReference>
<name>A0AAV4LN89_BABCB</name>
<dbReference type="Proteomes" id="UP001497744">
    <property type="component" value="Unassembled WGS sequence"/>
</dbReference>
<proteinExistence type="predicted"/>
<organism evidence="1 2">
    <name type="scientific">Babesia caballi</name>
    <dbReference type="NCBI Taxonomy" id="5871"/>
    <lineage>
        <taxon>Eukaryota</taxon>
        <taxon>Sar</taxon>
        <taxon>Alveolata</taxon>
        <taxon>Apicomplexa</taxon>
        <taxon>Aconoidasida</taxon>
        <taxon>Piroplasmida</taxon>
        <taxon>Babesiidae</taxon>
        <taxon>Babesia</taxon>
    </lineage>
</organism>
<dbReference type="AlphaFoldDB" id="A0AAV4LN89"/>
<dbReference type="InterPro" id="IPR024751">
    <property type="entry name" value="VESA1"/>
</dbReference>
<sequence>MVVRVVVAASWSLPLTSSNLGEKLTEKEGVDVRPALEYLKGETTLKGIIGKLADGLRAFIGYGSNNGIADLVDPLQQLRKGVLMFLSTLLEQLVRNLIVEDKGVRSMIGNAIKGKDGVYFDDAIGKVIDISQGSSRHKISDILQALKNVHHLKEKSNLKDLAQGLKNYLEGLLDKVSQESNVRSASDQVSTLRTDIGKLLDGLETQDDIFTLINQVKKSSDALNATKPRTYPASFLVEGVTRGTESLLQPLQKTEGYKSSYQGHDWTGDTTNKKMAQIFLGCLPLYYYGLTYLYWKCREKGGEWEKMAFNGRGGGTDLKNFMVGHGYVADHLNGNKASEMIKTAFSGLTELTRATTTIQHSHTALLSALDNSLYSALPSSHSSTATLNGHSLSALFHLCRCYFIGKHMQSNNPSIKPRPPTSIREMLYWLSGLQFSPHYSSIEKQIDSHIPDEGLRVADSSISSTKSSGGDTLTQSQMTGFLLSSCLSAPGVLGAIQGNSADYTYDKGEPWLYHLFCNGLNLAYPSSGSALFNTLANYAYALQFQLLFLYAQCRSWYSQSYGWQWCRYGQGVGSSSSNDAKELASWICKASNCTTPTCQHNSTTCQHFTQCGQQNKISPLHAFLTDHLKGFHPNSSDSISTHLDNHSPGSMCHVPMGFAGALTKDANATGWHIYYLLEHFCSGSQTPLRQLCEKLTCLTKRTPRTLGDVFGFVWHLNGQLFKSRPTLGELATKLVKPFKTQSSQHIPGFLLKILKGLAISAAQTSPPSPPSSATVLSRSLEAMALATPFIYQLFMAEDSKFLPNLLFDLVQHCHKKVGNDIKHNSDDLSVTSSGTCSHVNDLWSLYYPVSDRTNSDCKSGTCGGYLSPLTHSAGATYAPDHASAYLSWILYLADDLYEQLDRRKMSFEELKCSQCGSQCNHDKCHNANNCSCPSVVQCSGVLPLLYAKGLNFTSATSLTGSKYNNGRWTQDGANKKILSAVP</sequence>
<evidence type="ECO:0000313" key="2">
    <source>
        <dbReference type="Proteomes" id="UP001497744"/>
    </source>
</evidence>
<reference evidence="1 2" key="1">
    <citation type="submission" date="2021-06" db="EMBL/GenBank/DDBJ databases">
        <title>Genome sequence of Babesia caballi.</title>
        <authorList>
            <person name="Yamagishi J."/>
            <person name="Kidaka T."/>
            <person name="Ochi A."/>
        </authorList>
    </citation>
    <scope>NUCLEOTIDE SEQUENCE [LARGE SCALE GENOMIC DNA]</scope>
    <source>
        <strain evidence="1">USDA-D6B2</strain>
    </source>
</reference>
<dbReference type="Pfam" id="PF12785">
    <property type="entry name" value="VESA1_N"/>
    <property type="match status" value="1"/>
</dbReference>
<accession>A0AAV4LN89</accession>
<protein>
    <submittedName>
        <fullName evidence="1">Variant erythrocyte surface antigen-1 family protein</fullName>
    </submittedName>
</protein>
<keyword evidence="2" id="KW-1185">Reference proteome</keyword>
<comment type="caution">
    <text evidence="1">The sequence shown here is derived from an EMBL/GenBank/DDBJ whole genome shotgun (WGS) entry which is preliminary data.</text>
</comment>
<dbReference type="RefSeq" id="XP_067713399.1">
    <property type="nucleotide sequence ID" value="XM_067857298.1"/>
</dbReference>
<dbReference type="GeneID" id="94192811"/>
<evidence type="ECO:0000313" key="1">
    <source>
        <dbReference type="EMBL" id="GIX61328.1"/>
    </source>
</evidence>
<gene>
    <name evidence="1" type="ORF">BcabD6B2_07630</name>
</gene>